<dbReference type="PANTHER" id="PTHR34476:SF1">
    <property type="entry name" value="DNA-DIRECTED RNA POLYMERASE SUBUNIT OMEGA"/>
    <property type="match status" value="1"/>
</dbReference>
<dbReference type="PANTHER" id="PTHR34476">
    <property type="entry name" value="DNA-DIRECTED RNA POLYMERASE SUBUNIT OMEGA"/>
    <property type="match status" value="1"/>
</dbReference>
<comment type="caution">
    <text evidence="13">The sequence shown here is derived from an EMBL/GenBank/DDBJ whole genome shotgun (WGS) entry which is preliminary data.</text>
</comment>
<organism evidence="13 14">
    <name type="scientific">Parvularcula mediterranea</name>
    <dbReference type="NCBI Taxonomy" id="2732508"/>
    <lineage>
        <taxon>Bacteria</taxon>
        <taxon>Pseudomonadati</taxon>
        <taxon>Pseudomonadota</taxon>
        <taxon>Alphaproteobacteria</taxon>
        <taxon>Parvularculales</taxon>
        <taxon>Parvularculaceae</taxon>
        <taxon>Parvularcula</taxon>
    </lineage>
</organism>
<dbReference type="EC" id="2.7.7.6" evidence="2 11"/>
<evidence type="ECO:0000256" key="9">
    <source>
        <dbReference type="ARBA" id="ARBA00030998"/>
    </source>
</evidence>
<accession>A0A7Y3RN60</accession>
<dbReference type="Proteomes" id="UP000536835">
    <property type="component" value="Unassembled WGS sequence"/>
</dbReference>
<dbReference type="AlphaFoldDB" id="A0A7Y3RN60"/>
<comment type="subunit">
    <text evidence="11">The RNAP catalytic core consists of 2 alpha, 1 beta, 1 beta' and 1 omega subunit. When a sigma factor is associated with the core the holoenzyme is formed, which can initiate transcription.</text>
</comment>
<sequence length="121" mass="13207">MARVTVEDCIEKVDNRFDLVLLAAHRARMIASGQAPEVDRDRDKNPVIALRELAADKITSDEITEDLVTSLQTQLDVDEPDEAEGVAAEKADLPEHDQVSEDDLLAALQQSGMAPLSPSNK</sequence>
<reference evidence="13 14" key="1">
    <citation type="submission" date="2020-05" db="EMBL/GenBank/DDBJ databases">
        <title>Parvularcula mediterraneae sp. nov., isolated from polypropylene straw from shallow seawater of the seashore of Laganas in Zakynthos island, Greece.</title>
        <authorList>
            <person name="Szabo I."/>
            <person name="Al-Omari J."/>
            <person name="Rado J."/>
            <person name="Szerdahelyi G.S."/>
        </authorList>
    </citation>
    <scope>NUCLEOTIDE SEQUENCE [LARGE SCALE GENOMIC DNA]</scope>
    <source>
        <strain evidence="13 14">ZS-1/3</strain>
    </source>
</reference>
<keyword evidence="14" id="KW-1185">Reference proteome</keyword>
<dbReference type="HAMAP" id="MF_00366">
    <property type="entry name" value="RNApol_bact_RpoZ"/>
    <property type="match status" value="1"/>
</dbReference>
<dbReference type="SUPFAM" id="SSF63562">
    <property type="entry name" value="RPB6/omega subunit-like"/>
    <property type="match status" value="1"/>
</dbReference>
<gene>
    <name evidence="11" type="primary">rpoZ</name>
    <name evidence="13" type="ORF">HK107_12450</name>
</gene>
<evidence type="ECO:0000256" key="7">
    <source>
        <dbReference type="ARBA" id="ARBA00023163"/>
    </source>
</evidence>
<evidence type="ECO:0000256" key="3">
    <source>
        <dbReference type="ARBA" id="ARBA00013725"/>
    </source>
</evidence>
<evidence type="ECO:0000256" key="2">
    <source>
        <dbReference type="ARBA" id="ARBA00012418"/>
    </source>
</evidence>
<feature type="region of interest" description="Disordered" evidence="12">
    <location>
        <begin position="73"/>
        <end position="98"/>
    </location>
</feature>
<evidence type="ECO:0000256" key="8">
    <source>
        <dbReference type="ARBA" id="ARBA00029924"/>
    </source>
</evidence>
<keyword evidence="6 11" id="KW-0548">Nucleotidyltransferase</keyword>
<dbReference type="EMBL" id="JABFCX010000003">
    <property type="protein sequence ID" value="NNU17133.1"/>
    <property type="molecule type" value="Genomic_DNA"/>
</dbReference>
<dbReference type="GO" id="GO:0006351">
    <property type="term" value="P:DNA-templated transcription"/>
    <property type="evidence" value="ECO:0007669"/>
    <property type="project" value="UniProtKB-UniRule"/>
</dbReference>
<keyword evidence="7 11" id="KW-0804">Transcription</keyword>
<evidence type="ECO:0000313" key="13">
    <source>
        <dbReference type="EMBL" id="NNU17133.1"/>
    </source>
</evidence>
<evidence type="ECO:0000256" key="1">
    <source>
        <dbReference type="ARBA" id="ARBA00006711"/>
    </source>
</evidence>
<evidence type="ECO:0000256" key="12">
    <source>
        <dbReference type="SAM" id="MobiDB-lite"/>
    </source>
</evidence>
<protein>
    <recommendedName>
        <fullName evidence="3 11">DNA-directed RNA polymerase subunit omega</fullName>
        <shortName evidence="11">RNAP omega subunit</shortName>
        <ecNumber evidence="2 11">2.7.7.6</ecNumber>
    </recommendedName>
    <alternativeName>
        <fullName evidence="9 11">RNA polymerase omega subunit</fullName>
    </alternativeName>
    <alternativeName>
        <fullName evidence="8 11">Transcriptase subunit omega</fullName>
    </alternativeName>
</protein>
<evidence type="ECO:0000256" key="10">
    <source>
        <dbReference type="ARBA" id="ARBA00048552"/>
    </source>
</evidence>
<dbReference type="SMART" id="SM01409">
    <property type="entry name" value="RNA_pol_Rpb6"/>
    <property type="match status" value="1"/>
</dbReference>
<keyword evidence="4 11" id="KW-0240">DNA-directed RNA polymerase</keyword>
<evidence type="ECO:0000256" key="5">
    <source>
        <dbReference type="ARBA" id="ARBA00022679"/>
    </source>
</evidence>
<evidence type="ECO:0000256" key="4">
    <source>
        <dbReference type="ARBA" id="ARBA00022478"/>
    </source>
</evidence>
<comment type="function">
    <text evidence="11">Promotes RNA polymerase assembly. Latches the N- and C-terminal regions of the beta' subunit thereby facilitating its interaction with the beta and alpha subunits.</text>
</comment>
<name>A0A7Y3RN60_9PROT</name>
<dbReference type="GO" id="GO:0000428">
    <property type="term" value="C:DNA-directed RNA polymerase complex"/>
    <property type="evidence" value="ECO:0007669"/>
    <property type="project" value="UniProtKB-KW"/>
</dbReference>
<evidence type="ECO:0000256" key="11">
    <source>
        <dbReference type="HAMAP-Rule" id="MF_00366"/>
    </source>
</evidence>
<keyword evidence="5 11" id="KW-0808">Transferase</keyword>
<dbReference type="NCBIfam" id="TIGR00690">
    <property type="entry name" value="rpoZ"/>
    <property type="match status" value="1"/>
</dbReference>
<comment type="similarity">
    <text evidence="1 11">Belongs to the RNA polymerase subunit omega family.</text>
</comment>
<feature type="compositionally biased region" description="Basic and acidic residues" evidence="12">
    <location>
        <begin position="87"/>
        <end position="98"/>
    </location>
</feature>
<proteinExistence type="inferred from homology"/>
<dbReference type="Pfam" id="PF01192">
    <property type="entry name" value="RNA_pol_Rpb6"/>
    <property type="match status" value="1"/>
</dbReference>
<dbReference type="InterPro" id="IPR006110">
    <property type="entry name" value="Pol_omega/Rpo6/RPB6"/>
</dbReference>
<dbReference type="GO" id="GO:0003677">
    <property type="term" value="F:DNA binding"/>
    <property type="evidence" value="ECO:0007669"/>
    <property type="project" value="UniProtKB-UniRule"/>
</dbReference>
<comment type="catalytic activity">
    <reaction evidence="10 11">
        <text>RNA(n) + a ribonucleoside 5'-triphosphate = RNA(n+1) + diphosphate</text>
        <dbReference type="Rhea" id="RHEA:21248"/>
        <dbReference type="Rhea" id="RHEA-COMP:14527"/>
        <dbReference type="Rhea" id="RHEA-COMP:17342"/>
        <dbReference type="ChEBI" id="CHEBI:33019"/>
        <dbReference type="ChEBI" id="CHEBI:61557"/>
        <dbReference type="ChEBI" id="CHEBI:140395"/>
        <dbReference type="EC" id="2.7.7.6"/>
    </reaction>
</comment>
<dbReference type="InterPro" id="IPR003716">
    <property type="entry name" value="DNA-dir_RNA_pol_omega"/>
</dbReference>
<evidence type="ECO:0000313" key="14">
    <source>
        <dbReference type="Proteomes" id="UP000536835"/>
    </source>
</evidence>
<dbReference type="Gene3D" id="3.90.940.10">
    <property type="match status" value="1"/>
</dbReference>
<evidence type="ECO:0000256" key="6">
    <source>
        <dbReference type="ARBA" id="ARBA00022695"/>
    </source>
</evidence>
<dbReference type="RefSeq" id="WP_173200260.1">
    <property type="nucleotide sequence ID" value="NZ_JABFCX010000003.1"/>
</dbReference>
<dbReference type="GO" id="GO:0003899">
    <property type="term" value="F:DNA-directed RNA polymerase activity"/>
    <property type="evidence" value="ECO:0007669"/>
    <property type="project" value="UniProtKB-UniRule"/>
</dbReference>
<dbReference type="InterPro" id="IPR036161">
    <property type="entry name" value="RPB6/omega-like_sf"/>
</dbReference>